<keyword evidence="3" id="KW-1185">Reference proteome</keyword>
<accession>A0A8H2ZRM3</accession>
<reference evidence="2" key="1">
    <citation type="submission" date="2020-10" db="EMBL/GenBank/DDBJ databases">
        <authorList>
            <person name="Kusch S."/>
        </authorList>
    </citation>
    <scope>NUCLEOTIDE SEQUENCE</scope>
    <source>
        <strain evidence="2">SwB9</strain>
    </source>
</reference>
<proteinExistence type="predicted"/>
<dbReference type="OrthoDB" id="5414098at2759"/>
<feature type="region of interest" description="Disordered" evidence="1">
    <location>
        <begin position="1"/>
        <end position="20"/>
    </location>
</feature>
<comment type="caution">
    <text evidence="2">The sequence shown here is derived from an EMBL/GenBank/DDBJ whole genome shotgun (WGS) entry which is preliminary data.</text>
</comment>
<organism evidence="2 3">
    <name type="scientific">Sclerotinia trifoliorum</name>
    <dbReference type="NCBI Taxonomy" id="28548"/>
    <lineage>
        <taxon>Eukaryota</taxon>
        <taxon>Fungi</taxon>
        <taxon>Dikarya</taxon>
        <taxon>Ascomycota</taxon>
        <taxon>Pezizomycotina</taxon>
        <taxon>Leotiomycetes</taxon>
        <taxon>Helotiales</taxon>
        <taxon>Sclerotiniaceae</taxon>
        <taxon>Sclerotinia</taxon>
    </lineage>
</organism>
<dbReference type="AlphaFoldDB" id="A0A8H2ZRM3"/>
<dbReference type="EMBL" id="CAJHIA010000011">
    <property type="protein sequence ID" value="CAD6444060.1"/>
    <property type="molecule type" value="Genomic_DNA"/>
</dbReference>
<evidence type="ECO:0000313" key="3">
    <source>
        <dbReference type="Proteomes" id="UP000624404"/>
    </source>
</evidence>
<evidence type="ECO:0000256" key="1">
    <source>
        <dbReference type="SAM" id="MobiDB-lite"/>
    </source>
</evidence>
<dbReference type="Proteomes" id="UP000624404">
    <property type="component" value="Unassembled WGS sequence"/>
</dbReference>
<name>A0A8H2ZRM3_9HELO</name>
<evidence type="ECO:0000313" key="2">
    <source>
        <dbReference type="EMBL" id="CAD6444060.1"/>
    </source>
</evidence>
<sequence>MHASSSEISHLAGKTTDEASADKHAVLENTSVLVPLSADEQFRKMGDPTNVAYSSPLVFSFVEAIMRIRNNIQQIFTGSVDTLELLLRENAVAHVYDPVSFDYGDFICALSDAVPDLRIPEIGAGTGGTTELICGDYKTRTNFHDTPNTHSLIYLLAFPPRLVNVLQTP</sequence>
<gene>
    <name evidence="2" type="ORF">SCLTRI_LOCUS3852</name>
</gene>
<protein>
    <submittedName>
        <fullName evidence="2">675712b3-74de-4dfd-bc81-ab801f1c9ed3</fullName>
    </submittedName>
</protein>